<reference evidence="3 4" key="1">
    <citation type="journal article" date="2016" name="Nat. Commun.">
        <title>Thousands of microbial genomes shed light on interconnected biogeochemical processes in an aquifer system.</title>
        <authorList>
            <person name="Anantharaman K."/>
            <person name="Brown C.T."/>
            <person name="Hug L.A."/>
            <person name="Sharon I."/>
            <person name="Castelle C.J."/>
            <person name="Probst A.J."/>
            <person name="Thomas B.C."/>
            <person name="Singh A."/>
            <person name="Wilkins M.J."/>
            <person name="Karaoz U."/>
            <person name="Brodie E.L."/>
            <person name="Williams K.H."/>
            <person name="Hubbard S.S."/>
            <person name="Banfield J.F."/>
        </authorList>
    </citation>
    <scope>NUCLEOTIDE SEQUENCE [LARGE SCALE GENOMIC DNA]</scope>
</reference>
<evidence type="ECO:0000256" key="2">
    <source>
        <dbReference type="SAM" id="SignalP"/>
    </source>
</evidence>
<gene>
    <name evidence="3" type="ORF">A2725_03370</name>
</gene>
<keyword evidence="1" id="KW-0812">Transmembrane</keyword>
<sequence length="375" mass="41852">MKARKKIYFLKAFFIALLFFVFTQNVSAQLDSTNQPGYNEDCDSVGAQEYYTDICNILEDYGSDCTDARRAECVAYVEYKKKLYETGYCECGLQISRAKVIGVNSPNYEELGPSTQYCQGQSTTVYALNSRFDLFDAFRAAMINSNCNFLVGDLIATEQSMRERLGTTEGIINESNCEGDTYDFNLIINWTEEINRICSERGCSWMGLVHNDVLDFSLTCKLHTKDDIDENLFENCSVDKISEYCKKSKDGISGDELDNCVERLINECEGKCADGSEKGNLGCDVAKLYGALNQLNIEGDQPIQTFLGRVIEYILGFTGSVALAMFVGSGFLWMTAGGNSEKTSKALKMMTWSSLGVVVILSSYVILDFIFSIFS</sequence>
<evidence type="ECO:0000256" key="1">
    <source>
        <dbReference type="SAM" id="Phobius"/>
    </source>
</evidence>
<dbReference type="EMBL" id="MFPS01000009">
    <property type="protein sequence ID" value="OGH58710.1"/>
    <property type="molecule type" value="Genomic_DNA"/>
</dbReference>
<feature type="chain" id="PRO_5009525336" evidence="2">
    <location>
        <begin position="29"/>
        <end position="375"/>
    </location>
</feature>
<feature type="transmembrane region" description="Helical" evidence="1">
    <location>
        <begin position="355"/>
        <end position="374"/>
    </location>
</feature>
<feature type="transmembrane region" description="Helical" evidence="1">
    <location>
        <begin position="313"/>
        <end position="334"/>
    </location>
</feature>
<keyword evidence="1" id="KW-1133">Transmembrane helix</keyword>
<comment type="caution">
    <text evidence="3">The sequence shown here is derived from an EMBL/GenBank/DDBJ whole genome shotgun (WGS) entry which is preliminary data.</text>
</comment>
<keyword evidence="2" id="KW-0732">Signal</keyword>
<dbReference type="Proteomes" id="UP000177067">
    <property type="component" value="Unassembled WGS sequence"/>
</dbReference>
<organism evidence="3 4">
    <name type="scientific">Candidatus Magasanikbacteria bacterium RIFCSPHIGHO2_01_FULL_33_34</name>
    <dbReference type="NCBI Taxonomy" id="1798671"/>
    <lineage>
        <taxon>Bacteria</taxon>
        <taxon>Candidatus Magasanikiibacteriota</taxon>
    </lineage>
</organism>
<feature type="signal peptide" evidence="2">
    <location>
        <begin position="1"/>
        <end position="28"/>
    </location>
</feature>
<accession>A0A1F6LGY1</accession>
<dbReference type="AlphaFoldDB" id="A0A1F6LGY1"/>
<dbReference type="InterPro" id="IPR043993">
    <property type="entry name" value="T4SS_pilin"/>
</dbReference>
<evidence type="ECO:0000313" key="3">
    <source>
        <dbReference type="EMBL" id="OGH58710.1"/>
    </source>
</evidence>
<dbReference type="Pfam" id="PF18895">
    <property type="entry name" value="T4SS_pilin"/>
    <property type="match status" value="1"/>
</dbReference>
<proteinExistence type="predicted"/>
<keyword evidence="1" id="KW-0472">Membrane</keyword>
<evidence type="ECO:0000313" key="4">
    <source>
        <dbReference type="Proteomes" id="UP000177067"/>
    </source>
</evidence>
<protein>
    <submittedName>
        <fullName evidence="3">Uncharacterized protein</fullName>
    </submittedName>
</protein>
<name>A0A1F6LGY1_9BACT</name>